<dbReference type="EMBL" id="KD095193">
    <property type="protein sequence ID" value="EMS61504.1"/>
    <property type="molecule type" value="Genomic_DNA"/>
</dbReference>
<proteinExistence type="predicted"/>
<dbReference type="InterPro" id="IPR006816">
    <property type="entry name" value="ELMO_dom"/>
</dbReference>
<dbReference type="AlphaFoldDB" id="M8AL05"/>
<organism evidence="2">
    <name type="scientific">Triticum urartu</name>
    <name type="common">Red wild einkorn</name>
    <name type="synonym">Crithodium urartu</name>
    <dbReference type="NCBI Taxonomy" id="4572"/>
    <lineage>
        <taxon>Eukaryota</taxon>
        <taxon>Viridiplantae</taxon>
        <taxon>Streptophyta</taxon>
        <taxon>Embryophyta</taxon>
        <taxon>Tracheophyta</taxon>
        <taxon>Spermatophyta</taxon>
        <taxon>Magnoliopsida</taxon>
        <taxon>Liliopsida</taxon>
        <taxon>Poales</taxon>
        <taxon>Poaceae</taxon>
        <taxon>BOP clade</taxon>
        <taxon>Pooideae</taxon>
        <taxon>Triticodae</taxon>
        <taxon>Triticeae</taxon>
        <taxon>Triticinae</taxon>
        <taxon>Triticum</taxon>
    </lineage>
</organism>
<sequence>MDTNAGSFVAVRRLAGSDRAAGAVAFHHSSSENDRAFDILYCITFKLMDQQWLDMHATYMDFNKELTPTALAGLIREDVKIFYKATKAAGTRDT</sequence>
<dbReference type="PANTHER" id="PTHR12771:SF20">
    <property type="entry name" value="ELMO_CED-12 FAMILY PROTEIN"/>
    <property type="match status" value="1"/>
</dbReference>
<accession>M8AL05</accession>
<evidence type="ECO:0000259" key="1">
    <source>
        <dbReference type="Pfam" id="PF04727"/>
    </source>
</evidence>
<dbReference type="PANTHER" id="PTHR12771">
    <property type="entry name" value="ENGULFMENT AND CELL MOTILITY"/>
    <property type="match status" value="1"/>
</dbReference>
<dbReference type="STRING" id="4572.M8AL05"/>
<protein>
    <recommendedName>
        <fullName evidence="1">ELMO domain-containing protein</fullName>
    </recommendedName>
</protein>
<dbReference type="InterPro" id="IPR050868">
    <property type="entry name" value="ELMO_domain-containing"/>
</dbReference>
<dbReference type="eggNOG" id="KOG2998">
    <property type="taxonomic scope" value="Eukaryota"/>
</dbReference>
<gene>
    <name evidence="2" type="ORF">TRIUR3_13327</name>
</gene>
<reference evidence="2" key="1">
    <citation type="journal article" date="2013" name="Nature">
        <title>Draft genome of the wheat A-genome progenitor Triticum urartu.</title>
        <authorList>
            <person name="Ling H.Q."/>
            <person name="Zhao S."/>
            <person name="Liu D."/>
            <person name="Wang J."/>
            <person name="Sun H."/>
            <person name="Zhang C."/>
            <person name="Fan H."/>
            <person name="Li D."/>
            <person name="Dong L."/>
            <person name="Tao Y."/>
            <person name="Gao C."/>
            <person name="Wu H."/>
            <person name="Li Y."/>
            <person name="Cui Y."/>
            <person name="Guo X."/>
            <person name="Zheng S."/>
            <person name="Wang B."/>
            <person name="Yu K."/>
            <person name="Liang Q."/>
            <person name="Yang W."/>
            <person name="Lou X."/>
            <person name="Chen J."/>
            <person name="Feng M."/>
            <person name="Jian J."/>
            <person name="Zhang X."/>
            <person name="Luo G."/>
            <person name="Jiang Y."/>
            <person name="Liu J."/>
            <person name="Wang Z."/>
            <person name="Sha Y."/>
            <person name="Zhang B."/>
            <person name="Wu H."/>
            <person name="Tang D."/>
            <person name="Shen Q."/>
            <person name="Xue P."/>
            <person name="Zou S."/>
            <person name="Wang X."/>
            <person name="Liu X."/>
            <person name="Wang F."/>
            <person name="Yang Y."/>
            <person name="An X."/>
            <person name="Dong Z."/>
            <person name="Zhang K."/>
            <person name="Zhang X."/>
            <person name="Luo M.C."/>
            <person name="Dvorak J."/>
            <person name="Tong Y."/>
            <person name="Wang J."/>
            <person name="Yang H."/>
            <person name="Li Z."/>
            <person name="Wang D."/>
            <person name="Zhang A."/>
            <person name="Wang J."/>
        </authorList>
    </citation>
    <scope>NUCLEOTIDE SEQUENCE</scope>
</reference>
<dbReference type="Pfam" id="PF04727">
    <property type="entry name" value="ELMO_CED12"/>
    <property type="match status" value="1"/>
</dbReference>
<name>M8AL05_TRIUA</name>
<feature type="domain" description="ELMO" evidence="1">
    <location>
        <begin position="21"/>
        <end position="64"/>
    </location>
</feature>
<evidence type="ECO:0000313" key="2">
    <source>
        <dbReference type="EMBL" id="EMS61504.1"/>
    </source>
</evidence>